<keyword evidence="3" id="KW-0645">Protease</keyword>
<dbReference type="PANTHER" id="PTHR11705:SF143">
    <property type="entry name" value="SLL0236 PROTEIN"/>
    <property type="match status" value="1"/>
</dbReference>
<keyword evidence="6" id="KW-0482">Metalloprotease</keyword>
<dbReference type="KEGG" id="chk:D4L85_06730"/>
<comment type="cofactor">
    <cofactor evidence="1">
        <name>Zn(2+)</name>
        <dbReference type="ChEBI" id="CHEBI:29105"/>
    </cofactor>
</comment>
<evidence type="ECO:0000256" key="1">
    <source>
        <dbReference type="ARBA" id="ARBA00001947"/>
    </source>
</evidence>
<evidence type="ECO:0000256" key="2">
    <source>
        <dbReference type="ARBA" id="ARBA00005988"/>
    </source>
</evidence>
<dbReference type="PROSITE" id="PS52035">
    <property type="entry name" value="PEPTIDASE_M14"/>
    <property type="match status" value="1"/>
</dbReference>
<dbReference type="InterPro" id="IPR029062">
    <property type="entry name" value="Class_I_gatase-like"/>
</dbReference>
<feature type="domain" description="Peptidase M14" evidence="8">
    <location>
        <begin position="52"/>
        <end position="351"/>
    </location>
</feature>
<dbReference type="InterPro" id="IPR000834">
    <property type="entry name" value="Peptidase_M14"/>
</dbReference>
<evidence type="ECO:0000256" key="7">
    <source>
        <dbReference type="PROSITE-ProRule" id="PRU01379"/>
    </source>
</evidence>
<keyword evidence="4" id="KW-0378">Hydrolase</keyword>
<dbReference type="AlphaFoldDB" id="A0A385SF02"/>
<evidence type="ECO:0000256" key="4">
    <source>
        <dbReference type="ARBA" id="ARBA00022801"/>
    </source>
</evidence>
<organism evidence="9 10">
    <name type="scientific">Chryseolinea soli</name>
    <dbReference type="NCBI Taxonomy" id="2321403"/>
    <lineage>
        <taxon>Bacteria</taxon>
        <taxon>Pseudomonadati</taxon>
        <taxon>Bacteroidota</taxon>
        <taxon>Cytophagia</taxon>
        <taxon>Cytophagales</taxon>
        <taxon>Fulvivirgaceae</taxon>
        <taxon>Chryseolinea</taxon>
    </lineage>
</organism>
<evidence type="ECO:0000256" key="3">
    <source>
        <dbReference type="ARBA" id="ARBA00022670"/>
    </source>
</evidence>
<dbReference type="SUPFAM" id="SSF52317">
    <property type="entry name" value="Class I glutamine amidotransferase-like"/>
    <property type="match status" value="1"/>
</dbReference>
<dbReference type="RefSeq" id="WP_119753584.1">
    <property type="nucleotide sequence ID" value="NZ_CP032382.1"/>
</dbReference>
<dbReference type="CDD" id="cd03143">
    <property type="entry name" value="A4_beta-galactosidase_middle_domain"/>
    <property type="match status" value="1"/>
</dbReference>
<name>A0A385SF02_9BACT</name>
<protein>
    <submittedName>
        <fullName evidence="9">Zinc carboxypeptidase</fullName>
    </submittedName>
</protein>
<evidence type="ECO:0000313" key="10">
    <source>
        <dbReference type="Proteomes" id="UP000266183"/>
    </source>
</evidence>
<accession>A0A385SF02</accession>
<sequence>MLKSFVLTFFLTSIAIVTWGQPDLSYYLPEGVTYDPAIPTPKAIIGHEVGEWHVTHDRLVNYMYALDRASDRVSLEVTGYTYEGRPLLLLTITSPKNHEKLEAIRTQHLQLTDPSKSASLDTKSMPIVFYIGFSIHGNEASGVNAGLLAAYHFAAAQGKEIESYLDNTIILFDPSYNPDGMQRFSSWVNSRKSQVTSTDPSDTEHNEAWPGGRFNHYWFDLNRDWLVAQHPESQARVKSFQRWKPNVLTDHHEMGTNATFFFQPGVPSRVHPLTPDKNFELTKRMGEFHAKALDQIGSFYYTQEGYDDFYYGKGSTFPDVQGAIGILFEQASSRGHAQESINGVLTFPFTVRNQFTTALSSLKAVNAMREDLLNYQRQFFKDAVADAAKDPVKAYLFGAPKDPVRAFYLAEIIARQNVDIYKASATQTINGKNYEAASSYVVPLNQSQYKLIKGMFEKRTQFKDSLFYDISSWTLPLAFGLDYEELKSAPALGEKVTQPKLPAGKRIGGKSEYAYVFESNGYYAPRAIYRILNRGLRLKVASSAFYHSDGRKFEAGALLLEVGSQEKSADQIEYIVNEIVEKDGIDVYAFNSGLDYRGVSLGSGSFLPIKKPVIAMLVGDGVSATDAGEVWHMLDTRFQIPVTLIPVNVFDRASLSKYNTIILPPTVSTPSISEATKERLKTWTQNGGVIIGLENAVGWLTNMGLGRFDMKKEEEKKDAPVKARPYGDIDEYTGAQETSGAIFEATVDLTHPLLYGYTNPRMAIFKSNNLFMEKAKNAYGNPVVFTASPLLSGYISKPNYAKVKESAMAGVTAMGQGRVIGFTDNLCFRAFWLGSNKMLMNAIYYGPLISSTSSR</sequence>
<dbReference type="Pfam" id="PF00246">
    <property type="entry name" value="Peptidase_M14"/>
    <property type="match status" value="1"/>
</dbReference>
<dbReference type="GO" id="GO:0004181">
    <property type="term" value="F:metallocarboxypeptidase activity"/>
    <property type="evidence" value="ECO:0007669"/>
    <property type="project" value="InterPro"/>
</dbReference>
<dbReference type="OrthoDB" id="9758209at2"/>
<gene>
    <name evidence="9" type="ORF">D4L85_06730</name>
</gene>
<dbReference type="Gene3D" id="3.40.630.10">
    <property type="entry name" value="Zn peptidases"/>
    <property type="match status" value="1"/>
</dbReference>
<dbReference type="GO" id="GO:0008270">
    <property type="term" value="F:zinc ion binding"/>
    <property type="evidence" value="ECO:0007669"/>
    <property type="project" value="InterPro"/>
</dbReference>
<evidence type="ECO:0000256" key="5">
    <source>
        <dbReference type="ARBA" id="ARBA00022833"/>
    </source>
</evidence>
<comment type="similarity">
    <text evidence="2 7">Belongs to the peptidase M14 family.</text>
</comment>
<proteinExistence type="inferred from homology"/>
<evidence type="ECO:0000313" key="9">
    <source>
        <dbReference type="EMBL" id="AYB30303.1"/>
    </source>
</evidence>
<dbReference type="GO" id="GO:0006508">
    <property type="term" value="P:proteolysis"/>
    <property type="evidence" value="ECO:0007669"/>
    <property type="project" value="UniProtKB-KW"/>
</dbReference>
<keyword evidence="10" id="KW-1185">Reference proteome</keyword>
<comment type="caution">
    <text evidence="7">Lacks conserved residue(s) required for the propagation of feature annotation.</text>
</comment>
<dbReference type="PANTHER" id="PTHR11705">
    <property type="entry name" value="PROTEASE FAMILY M14 CARBOXYPEPTIDASE A,B"/>
    <property type="match status" value="1"/>
</dbReference>
<dbReference type="CDD" id="cd06238">
    <property type="entry name" value="M14-like"/>
    <property type="match status" value="1"/>
</dbReference>
<dbReference type="SMART" id="SM00631">
    <property type="entry name" value="Zn_pept"/>
    <property type="match status" value="1"/>
</dbReference>
<keyword evidence="9" id="KW-0121">Carboxypeptidase</keyword>
<dbReference type="SUPFAM" id="SSF53187">
    <property type="entry name" value="Zn-dependent exopeptidases"/>
    <property type="match status" value="1"/>
</dbReference>
<dbReference type="Proteomes" id="UP000266183">
    <property type="component" value="Chromosome"/>
</dbReference>
<dbReference type="EMBL" id="CP032382">
    <property type="protein sequence ID" value="AYB30303.1"/>
    <property type="molecule type" value="Genomic_DNA"/>
</dbReference>
<evidence type="ECO:0000259" key="8">
    <source>
        <dbReference type="PROSITE" id="PS52035"/>
    </source>
</evidence>
<keyword evidence="5" id="KW-0862">Zinc</keyword>
<dbReference type="GO" id="GO:0005615">
    <property type="term" value="C:extracellular space"/>
    <property type="evidence" value="ECO:0007669"/>
    <property type="project" value="TreeGrafter"/>
</dbReference>
<reference evidence="10" key="1">
    <citation type="submission" date="2018-09" db="EMBL/GenBank/DDBJ databases">
        <title>Chryseolinea sp. KIS68-18 isolated from soil.</title>
        <authorList>
            <person name="Weon H.-Y."/>
            <person name="Kwon S.-W."/>
            <person name="Lee S.A."/>
        </authorList>
    </citation>
    <scope>NUCLEOTIDE SEQUENCE [LARGE SCALE GENOMIC DNA]</scope>
    <source>
        <strain evidence="10">KIS68-18</strain>
    </source>
</reference>
<evidence type="ECO:0000256" key="6">
    <source>
        <dbReference type="ARBA" id="ARBA00023049"/>
    </source>
</evidence>